<evidence type="ECO:0000313" key="9">
    <source>
        <dbReference type="EMBL" id="CAH1215417.1"/>
    </source>
</evidence>
<dbReference type="CDD" id="cd06261">
    <property type="entry name" value="TM_PBP2"/>
    <property type="match status" value="1"/>
</dbReference>
<evidence type="ECO:0000259" key="8">
    <source>
        <dbReference type="PROSITE" id="PS50928"/>
    </source>
</evidence>
<dbReference type="Proteomes" id="UP000838686">
    <property type="component" value="Unassembled WGS sequence"/>
</dbReference>
<proteinExistence type="inferred from homology"/>
<name>A0ABM9CKA6_9BACL</name>
<evidence type="ECO:0000256" key="6">
    <source>
        <dbReference type="ARBA" id="ARBA00023136"/>
    </source>
</evidence>
<feature type="domain" description="ABC transmembrane type-1" evidence="8">
    <location>
        <begin position="62"/>
        <end position="269"/>
    </location>
</feature>
<accession>A0ABM9CKA6</accession>
<dbReference type="PROSITE" id="PS50928">
    <property type="entry name" value="ABC_TM1"/>
    <property type="match status" value="1"/>
</dbReference>
<keyword evidence="3" id="KW-1003">Cell membrane</keyword>
<keyword evidence="10" id="KW-1185">Reference proteome</keyword>
<evidence type="ECO:0000256" key="7">
    <source>
        <dbReference type="RuleBase" id="RU363032"/>
    </source>
</evidence>
<keyword evidence="4 7" id="KW-0812">Transmembrane</keyword>
<evidence type="ECO:0000256" key="3">
    <source>
        <dbReference type="ARBA" id="ARBA00022475"/>
    </source>
</evidence>
<evidence type="ECO:0000256" key="2">
    <source>
        <dbReference type="ARBA" id="ARBA00022448"/>
    </source>
</evidence>
<evidence type="ECO:0000256" key="1">
    <source>
        <dbReference type="ARBA" id="ARBA00004651"/>
    </source>
</evidence>
<dbReference type="EMBL" id="CAKMMF010000024">
    <property type="protein sequence ID" value="CAH1215417.1"/>
    <property type="molecule type" value="Genomic_DNA"/>
</dbReference>
<gene>
    <name evidence="9" type="ORF">PAECIP111893_03959</name>
</gene>
<dbReference type="SUPFAM" id="SSF161098">
    <property type="entry name" value="MetI-like"/>
    <property type="match status" value="1"/>
</dbReference>
<dbReference type="PANTHER" id="PTHR43744">
    <property type="entry name" value="ABC TRANSPORTER PERMEASE PROTEIN MG189-RELATED-RELATED"/>
    <property type="match status" value="1"/>
</dbReference>
<comment type="subcellular location">
    <subcellularLocation>
        <location evidence="1 7">Cell membrane</location>
        <topology evidence="1 7">Multi-pass membrane protein</topology>
    </subcellularLocation>
</comment>
<keyword evidence="2 7" id="KW-0813">Transport</keyword>
<feature type="transmembrane region" description="Helical" evidence="7">
    <location>
        <begin position="176"/>
        <end position="197"/>
    </location>
</feature>
<feature type="transmembrane region" description="Helical" evidence="7">
    <location>
        <begin position="99"/>
        <end position="121"/>
    </location>
</feature>
<evidence type="ECO:0000256" key="4">
    <source>
        <dbReference type="ARBA" id="ARBA00022692"/>
    </source>
</evidence>
<protein>
    <recommendedName>
        <fullName evidence="8">ABC transmembrane type-1 domain-containing protein</fullName>
    </recommendedName>
</protein>
<sequence>MFNFIILTFVAFLCLLPILNLVAVSFSSRSVVEANQVGLWPKGFNISAYEFIFSNSQFFKSLWVTVQRTVLGLLVELSLTILVAYPLSKSNKIFRLRSFYVWFFMVTMVFHGGLIPTYLVVNELHLVNSIWALILPEAIVMFNVLLMLNFFRAIPRELEEAALMDGAGWFVTLTRVYLPLSLPSLATITLFVLVRHWNSWFDGLIYMNMPDQYPLMTYLQTMVLNLDLSQLSSTMLANNPSMLEITGRSLRAAMILACTLPILLAYPFLQRFFVKGMLLGSVKG</sequence>
<keyword evidence="5 7" id="KW-1133">Transmembrane helix</keyword>
<evidence type="ECO:0000313" key="10">
    <source>
        <dbReference type="Proteomes" id="UP000838686"/>
    </source>
</evidence>
<dbReference type="Pfam" id="PF00528">
    <property type="entry name" value="BPD_transp_1"/>
    <property type="match status" value="1"/>
</dbReference>
<feature type="transmembrane region" description="Helical" evidence="7">
    <location>
        <begin position="249"/>
        <end position="269"/>
    </location>
</feature>
<comment type="caution">
    <text evidence="9">The sequence shown here is derived from an EMBL/GenBank/DDBJ whole genome shotgun (WGS) entry which is preliminary data.</text>
</comment>
<feature type="transmembrane region" description="Helical" evidence="7">
    <location>
        <begin position="133"/>
        <end position="155"/>
    </location>
</feature>
<feature type="transmembrane region" description="Helical" evidence="7">
    <location>
        <begin position="69"/>
        <end position="87"/>
    </location>
</feature>
<dbReference type="PANTHER" id="PTHR43744:SF9">
    <property type="entry name" value="POLYGALACTURONAN_RHAMNOGALACTURONAN TRANSPORT SYSTEM PERMEASE PROTEIN YTCP"/>
    <property type="match status" value="1"/>
</dbReference>
<organism evidence="9 10">
    <name type="scientific">Paenibacillus plantiphilus</name>
    <dbReference type="NCBI Taxonomy" id="2905650"/>
    <lineage>
        <taxon>Bacteria</taxon>
        <taxon>Bacillati</taxon>
        <taxon>Bacillota</taxon>
        <taxon>Bacilli</taxon>
        <taxon>Bacillales</taxon>
        <taxon>Paenibacillaceae</taxon>
        <taxon>Paenibacillus</taxon>
    </lineage>
</organism>
<evidence type="ECO:0000256" key="5">
    <source>
        <dbReference type="ARBA" id="ARBA00022989"/>
    </source>
</evidence>
<dbReference type="InterPro" id="IPR000515">
    <property type="entry name" value="MetI-like"/>
</dbReference>
<reference evidence="9" key="1">
    <citation type="submission" date="2022-01" db="EMBL/GenBank/DDBJ databases">
        <authorList>
            <person name="Criscuolo A."/>
        </authorList>
    </citation>
    <scope>NUCLEOTIDE SEQUENCE</scope>
    <source>
        <strain evidence="9">CIP111893</strain>
    </source>
</reference>
<comment type="similarity">
    <text evidence="7">Belongs to the binding-protein-dependent transport system permease family.</text>
</comment>
<dbReference type="Gene3D" id="1.10.3720.10">
    <property type="entry name" value="MetI-like"/>
    <property type="match status" value="1"/>
</dbReference>
<keyword evidence="6 7" id="KW-0472">Membrane</keyword>
<dbReference type="InterPro" id="IPR035906">
    <property type="entry name" value="MetI-like_sf"/>
</dbReference>